<feature type="transmembrane region" description="Helical" evidence="1">
    <location>
        <begin position="112"/>
        <end position="131"/>
    </location>
</feature>
<dbReference type="Proteomes" id="UP000251993">
    <property type="component" value="Chromosome"/>
</dbReference>
<evidence type="ECO:0000313" key="2">
    <source>
        <dbReference type="EMBL" id="AXE18275.1"/>
    </source>
</evidence>
<dbReference type="EMBL" id="CP030850">
    <property type="protein sequence ID" value="AXE18275.1"/>
    <property type="molecule type" value="Genomic_DNA"/>
</dbReference>
<dbReference type="AlphaFoldDB" id="A0A344TI04"/>
<keyword evidence="3" id="KW-1185">Reference proteome</keyword>
<keyword evidence="1" id="KW-0812">Transmembrane</keyword>
<name>A0A344TI04_9BACT</name>
<organism evidence="2 3">
    <name type="scientific">Runella rosea</name>
    <dbReference type="NCBI Taxonomy" id="2259595"/>
    <lineage>
        <taxon>Bacteria</taxon>
        <taxon>Pseudomonadati</taxon>
        <taxon>Bacteroidota</taxon>
        <taxon>Cytophagia</taxon>
        <taxon>Cytophagales</taxon>
        <taxon>Spirosomataceae</taxon>
        <taxon>Runella</taxon>
    </lineage>
</organism>
<accession>A0A344TI04</accession>
<proteinExistence type="predicted"/>
<protein>
    <submittedName>
        <fullName evidence="2">Uncharacterized protein</fullName>
    </submittedName>
</protein>
<feature type="transmembrane region" description="Helical" evidence="1">
    <location>
        <begin position="38"/>
        <end position="60"/>
    </location>
</feature>
<gene>
    <name evidence="2" type="ORF">DR864_11225</name>
</gene>
<sequence>MNLFANLALLLAVIGYFSLASMAGKPIPGGDYGVGHAFALLFAYAAVAIGISIATAFVLWKGGFDWVTEKTTLRNTFVISGLIALLIFSFFAAMNNGGGAPWIMRILGKYTFVWALPPLLLAGFVLVNTSLQNHVPAAFWQWALKGVVLISAVSCILMVGEWLVNIPIEAAQHAEMRDAEDARRQQEFLAQIEKNNPKTEMVLILVFTTKYQDKAVREAALSKIKSNPEWQQYLVSRLQTPWASEVFPFLADNDVEDRRLFAEPIKTGILMMAEKFKDSMERTHTFYDGQFYSETQAILQTIAKFQDLGVDYAPAVRKLRKALDTPLKSYQQAANLKCIPVLDNWLKKHEKEK</sequence>
<dbReference type="OrthoDB" id="940374at2"/>
<dbReference type="KEGG" id="run:DR864_11225"/>
<keyword evidence="1" id="KW-1133">Transmembrane helix</keyword>
<feature type="transmembrane region" description="Helical" evidence="1">
    <location>
        <begin position="72"/>
        <end position="92"/>
    </location>
</feature>
<evidence type="ECO:0000256" key="1">
    <source>
        <dbReference type="SAM" id="Phobius"/>
    </source>
</evidence>
<reference evidence="2 3" key="1">
    <citation type="submission" date="2018-07" db="EMBL/GenBank/DDBJ databases">
        <title>Genome sequencing of Runella.</title>
        <authorList>
            <person name="Baek M.-G."/>
            <person name="Yi H."/>
        </authorList>
    </citation>
    <scope>NUCLEOTIDE SEQUENCE [LARGE SCALE GENOMIC DNA]</scope>
    <source>
        <strain evidence="2 3">HYN0085</strain>
    </source>
</reference>
<feature type="transmembrane region" description="Helical" evidence="1">
    <location>
        <begin position="143"/>
        <end position="164"/>
    </location>
</feature>
<dbReference type="RefSeq" id="WP_114067059.1">
    <property type="nucleotide sequence ID" value="NZ_CP030850.1"/>
</dbReference>
<evidence type="ECO:0000313" key="3">
    <source>
        <dbReference type="Proteomes" id="UP000251993"/>
    </source>
</evidence>
<keyword evidence="1" id="KW-0472">Membrane</keyword>